<sequence length="174" mass="17812">MTNAHAPLDGERWQPGDLVVDADGALFTRAGAGEDAERGLPWGRPAEMTRRDDGGVHVPEGVVAESVPVRPLTLLLRDGRPALPAVPADPAAVLGTQARQTATAAGVGGLFLAATAFDPDGGGDTRAAKLRAELLDHVVVVDNAEELAAMFGGVADGLLVALADWHARSVGESA</sequence>
<gene>
    <name evidence="1" type="ORF">GCM10009733_041600</name>
</gene>
<name>A0ABP4R7U7_9ACTN</name>
<evidence type="ECO:0000313" key="2">
    <source>
        <dbReference type="Proteomes" id="UP001500064"/>
    </source>
</evidence>
<reference evidence="2" key="1">
    <citation type="journal article" date="2019" name="Int. J. Syst. Evol. Microbiol.">
        <title>The Global Catalogue of Microorganisms (GCM) 10K type strain sequencing project: providing services to taxonomists for standard genome sequencing and annotation.</title>
        <authorList>
            <consortium name="The Broad Institute Genomics Platform"/>
            <consortium name="The Broad Institute Genome Sequencing Center for Infectious Disease"/>
            <person name="Wu L."/>
            <person name="Ma J."/>
        </authorList>
    </citation>
    <scope>NUCLEOTIDE SEQUENCE [LARGE SCALE GENOMIC DNA]</scope>
    <source>
        <strain evidence="2">JCM 13929</strain>
    </source>
</reference>
<proteinExistence type="predicted"/>
<comment type="caution">
    <text evidence="1">The sequence shown here is derived from an EMBL/GenBank/DDBJ whole genome shotgun (WGS) entry which is preliminary data.</text>
</comment>
<dbReference type="Proteomes" id="UP001500064">
    <property type="component" value="Unassembled WGS sequence"/>
</dbReference>
<keyword evidence="2" id="KW-1185">Reference proteome</keyword>
<dbReference type="EMBL" id="BAAAMU010000028">
    <property type="protein sequence ID" value="GAA1640165.1"/>
    <property type="molecule type" value="Genomic_DNA"/>
</dbReference>
<accession>A0ABP4R7U7</accession>
<organism evidence="1 2">
    <name type="scientific">Nonomuraea maheshkhaliensis</name>
    <dbReference type="NCBI Taxonomy" id="419590"/>
    <lineage>
        <taxon>Bacteria</taxon>
        <taxon>Bacillati</taxon>
        <taxon>Actinomycetota</taxon>
        <taxon>Actinomycetes</taxon>
        <taxon>Streptosporangiales</taxon>
        <taxon>Streptosporangiaceae</taxon>
        <taxon>Nonomuraea</taxon>
    </lineage>
</organism>
<protein>
    <submittedName>
        <fullName evidence="1">Uncharacterized protein</fullName>
    </submittedName>
</protein>
<evidence type="ECO:0000313" key="1">
    <source>
        <dbReference type="EMBL" id="GAA1640165.1"/>
    </source>
</evidence>
<dbReference type="RefSeq" id="WP_346107031.1">
    <property type="nucleotide sequence ID" value="NZ_BAAAMU010000028.1"/>
</dbReference>